<gene>
    <name evidence="2" type="ORF">CK203_048880</name>
</gene>
<feature type="compositionally biased region" description="Low complexity" evidence="1">
    <location>
        <begin position="90"/>
        <end position="103"/>
    </location>
</feature>
<sequence>MARYLNAVKRKAYWFDFVSFTLVPKDKNDQVDALTNLGSSSLSGFAAAKPPLGTQVPFRSPPPSFRSCEMGYKNASPLRNRPLATNHVAKSPPSYESSCKSSSSCGITSNQTNSEDVSSEDEWLGSLSLGVKKAGIFKNSQHLVSFWTPRRHPLVISCELLMGNPRLKITLNGKCWVRGPKSRDTSWTQIKWHRCWGPLREHESADTPIGNESVAIDYFSKWVDVEAYDTIKDINVRNFVWQTIVCRFSILRALVFETGIQFNNHIFL</sequence>
<proteinExistence type="predicted"/>
<dbReference type="Proteomes" id="UP000288805">
    <property type="component" value="Unassembled WGS sequence"/>
</dbReference>
<evidence type="ECO:0000313" key="3">
    <source>
        <dbReference type="Proteomes" id="UP000288805"/>
    </source>
</evidence>
<accession>A0A438FKX1</accession>
<dbReference type="AlphaFoldDB" id="A0A438FKX1"/>
<name>A0A438FKX1_VITVI</name>
<reference evidence="2 3" key="1">
    <citation type="journal article" date="2018" name="PLoS Genet.">
        <title>Population sequencing reveals clonal diversity and ancestral inbreeding in the grapevine cultivar Chardonnay.</title>
        <authorList>
            <person name="Roach M.J."/>
            <person name="Johnson D.L."/>
            <person name="Bohlmann J."/>
            <person name="van Vuuren H.J."/>
            <person name="Jones S.J."/>
            <person name="Pretorius I.S."/>
            <person name="Schmidt S.A."/>
            <person name="Borneman A.R."/>
        </authorList>
    </citation>
    <scope>NUCLEOTIDE SEQUENCE [LARGE SCALE GENOMIC DNA]</scope>
    <source>
        <strain evidence="3">cv. Chardonnay</strain>
        <tissue evidence="2">Leaf</tissue>
    </source>
</reference>
<dbReference type="InterPro" id="IPR036397">
    <property type="entry name" value="RNaseH_sf"/>
</dbReference>
<dbReference type="GO" id="GO:0003676">
    <property type="term" value="F:nucleic acid binding"/>
    <property type="evidence" value="ECO:0007669"/>
    <property type="project" value="InterPro"/>
</dbReference>
<evidence type="ECO:0000256" key="1">
    <source>
        <dbReference type="SAM" id="MobiDB-lite"/>
    </source>
</evidence>
<evidence type="ECO:0000313" key="2">
    <source>
        <dbReference type="EMBL" id="RVW60675.1"/>
    </source>
</evidence>
<comment type="caution">
    <text evidence="2">The sequence shown here is derived from an EMBL/GenBank/DDBJ whole genome shotgun (WGS) entry which is preliminary data.</text>
</comment>
<protein>
    <submittedName>
        <fullName evidence="2">Uncharacterized protein</fullName>
    </submittedName>
</protein>
<dbReference type="Gene3D" id="3.30.420.10">
    <property type="entry name" value="Ribonuclease H-like superfamily/Ribonuclease H"/>
    <property type="match status" value="1"/>
</dbReference>
<dbReference type="EMBL" id="QGNW01000848">
    <property type="protein sequence ID" value="RVW60675.1"/>
    <property type="molecule type" value="Genomic_DNA"/>
</dbReference>
<feature type="region of interest" description="Disordered" evidence="1">
    <location>
        <begin position="76"/>
        <end position="103"/>
    </location>
</feature>
<organism evidence="2 3">
    <name type="scientific">Vitis vinifera</name>
    <name type="common">Grape</name>
    <dbReference type="NCBI Taxonomy" id="29760"/>
    <lineage>
        <taxon>Eukaryota</taxon>
        <taxon>Viridiplantae</taxon>
        <taxon>Streptophyta</taxon>
        <taxon>Embryophyta</taxon>
        <taxon>Tracheophyta</taxon>
        <taxon>Spermatophyta</taxon>
        <taxon>Magnoliopsida</taxon>
        <taxon>eudicotyledons</taxon>
        <taxon>Gunneridae</taxon>
        <taxon>Pentapetalae</taxon>
        <taxon>rosids</taxon>
        <taxon>Vitales</taxon>
        <taxon>Vitaceae</taxon>
        <taxon>Viteae</taxon>
        <taxon>Vitis</taxon>
    </lineage>
</organism>